<dbReference type="CDD" id="cd00796">
    <property type="entry name" value="INT_Rci_Hp1_C"/>
    <property type="match status" value="1"/>
</dbReference>
<name>E6PLH1_9ZZZZ</name>
<dbReference type="GO" id="GO:0046718">
    <property type="term" value="P:symbiont entry into host cell"/>
    <property type="evidence" value="ECO:0007669"/>
    <property type="project" value="UniProtKB-KW"/>
</dbReference>
<dbReference type="GO" id="GO:0006310">
    <property type="term" value="P:DNA recombination"/>
    <property type="evidence" value="ECO:0007669"/>
    <property type="project" value="UniProtKB-KW"/>
</dbReference>
<sequence>MANIEKRTTEQGTTYRVKVRLKGHPTQSATFERLTDARRWEQLTEAAIREGRHFAGSAAKRTTLAEAIERFKREKLPGLNGQADRLRYLNFWANSLGAYALADVTPKRINEIMQALATEPSARTHMPRSAATLGQYRQALSGVLGACMKEWELIEVSPMHRVSKPKLPGGRMRYLSEVERDKLLAECKTSSNTDLYTAVILALTTGARQAEIMGATWAQVDLGRRVLILEKTKNGERRALPLAGPALAVLQARIRRIDTDLIFPSAKNPHQPIDLRKPWENALQRAGIADFHWHDLRHTCASYLAMSGASLAEIAEILGHKTLAMVKRYSHLSHDHVASVAERMAAKYLQG</sequence>
<dbReference type="Pfam" id="PF00589">
    <property type="entry name" value="Phage_integrase"/>
    <property type="match status" value="1"/>
</dbReference>
<dbReference type="Gene3D" id="1.10.150.130">
    <property type="match status" value="1"/>
</dbReference>
<dbReference type="InterPro" id="IPR011010">
    <property type="entry name" value="DNA_brk_join_enz"/>
</dbReference>
<evidence type="ECO:0000313" key="8">
    <source>
        <dbReference type="EMBL" id="CBH95772.1"/>
    </source>
</evidence>
<dbReference type="GO" id="GO:0075713">
    <property type="term" value="P:establishment of integrated proviral latency"/>
    <property type="evidence" value="ECO:0007669"/>
    <property type="project" value="UniProtKB-KW"/>
</dbReference>
<organism evidence="8">
    <name type="scientific">mine drainage metagenome</name>
    <dbReference type="NCBI Taxonomy" id="410659"/>
    <lineage>
        <taxon>unclassified sequences</taxon>
        <taxon>metagenomes</taxon>
        <taxon>ecological metagenomes</taxon>
    </lineage>
</organism>
<dbReference type="EMBL" id="CABM01000011">
    <property type="protein sequence ID" value="CBH95772.1"/>
    <property type="molecule type" value="Genomic_DNA"/>
</dbReference>
<evidence type="ECO:0000259" key="7">
    <source>
        <dbReference type="PROSITE" id="PS51898"/>
    </source>
</evidence>
<dbReference type="Gene3D" id="1.10.443.10">
    <property type="entry name" value="Intergrase catalytic core"/>
    <property type="match status" value="1"/>
</dbReference>
<dbReference type="SUPFAM" id="SSF56349">
    <property type="entry name" value="DNA breaking-rejoining enzymes"/>
    <property type="match status" value="1"/>
</dbReference>
<keyword evidence="5" id="KW-1179">Viral genome integration</keyword>
<dbReference type="GO" id="GO:0003677">
    <property type="term" value="F:DNA binding"/>
    <property type="evidence" value="ECO:0007669"/>
    <property type="project" value="UniProtKB-KW"/>
</dbReference>
<evidence type="ECO:0000256" key="4">
    <source>
        <dbReference type="ARBA" id="ARBA00023172"/>
    </source>
</evidence>
<evidence type="ECO:0000256" key="3">
    <source>
        <dbReference type="ARBA" id="ARBA00023125"/>
    </source>
</evidence>
<reference evidence="8" key="1">
    <citation type="submission" date="2009-10" db="EMBL/GenBank/DDBJ databases">
        <title>Diversity of trophic interactions inside an arsenic-rich microbial ecosystem.</title>
        <authorList>
            <person name="Bertin P.N."/>
            <person name="Heinrich-Salmeron A."/>
            <person name="Pelletier E."/>
            <person name="Goulhen-Chollet F."/>
            <person name="Arsene-Ploetze F."/>
            <person name="Gallien S."/>
            <person name="Calteau A."/>
            <person name="Vallenet D."/>
            <person name="Casiot C."/>
            <person name="Chane-Woon-Ming B."/>
            <person name="Giloteaux L."/>
            <person name="Barakat M."/>
            <person name="Bonnefoy V."/>
            <person name="Bruneel O."/>
            <person name="Chandler M."/>
            <person name="Cleiss J."/>
            <person name="Duran R."/>
            <person name="Elbaz-Poulichet F."/>
            <person name="Fonknechten N."/>
            <person name="Lauga B."/>
            <person name="Mornico D."/>
            <person name="Ortet P."/>
            <person name="Schaeffer C."/>
            <person name="Siguier P."/>
            <person name="Alexander Thil Smith A."/>
            <person name="Van Dorsselaer A."/>
            <person name="Weissenbach J."/>
            <person name="Medigue C."/>
            <person name="Le Paslier D."/>
        </authorList>
    </citation>
    <scope>NUCLEOTIDE SEQUENCE</scope>
</reference>
<dbReference type="InterPro" id="IPR010998">
    <property type="entry name" value="Integrase_recombinase_N"/>
</dbReference>
<dbReference type="InterPro" id="IPR002104">
    <property type="entry name" value="Integrase_catalytic"/>
</dbReference>
<evidence type="ECO:0000256" key="2">
    <source>
        <dbReference type="ARBA" id="ARBA00022908"/>
    </source>
</evidence>
<dbReference type="GO" id="GO:0044826">
    <property type="term" value="P:viral genome integration into host DNA"/>
    <property type="evidence" value="ECO:0007669"/>
    <property type="project" value="UniProtKB-KW"/>
</dbReference>
<evidence type="ECO:0000256" key="1">
    <source>
        <dbReference type="ARBA" id="ARBA00008857"/>
    </source>
</evidence>
<dbReference type="InterPro" id="IPR013762">
    <property type="entry name" value="Integrase-like_cat_sf"/>
</dbReference>
<protein>
    <recommendedName>
        <fullName evidence="7">Tyr recombinase domain-containing protein</fullName>
    </recommendedName>
</protein>
<evidence type="ECO:0000256" key="6">
    <source>
        <dbReference type="ARBA" id="ARBA00023296"/>
    </source>
</evidence>
<comment type="similarity">
    <text evidence="1">Belongs to the 'phage' integrase family.</text>
</comment>
<dbReference type="AlphaFoldDB" id="E6PLH1"/>
<feature type="domain" description="Tyr recombinase" evidence="7">
    <location>
        <begin position="170"/>
        <end position="342"/>
    </location>
</feature>
<keyword evidence="3" id="KW-0238">DNA-binding</keyword>
<dbReference type="PANTHER" id="PTHR30629:SF2">
    <property type="entry name" value="PROPHAGE INTEGRASE INTS-RELATED"/>
    <property type="match status" value="1"/>
</dbReference>
<dbReference type="InterPro" id="IPR050808">
    <property type="entry name" value="Phage_Integrase"/>
</dbReference>
<keyword evidence="2" id="KW-0229">DNA integration</keyword>
<gene>
    <name evidence="8" type="ORF">CARN2_2039</name>
</gene>
<comment type="caution">
    <text evidence="8">The sequence shown here is derived from an EMBL/GenBank/DDBJ whole genome shotgun (WGS) entry which is preliminary data.</text>
</comment>
<keyword evidence="6" id="KW-1160">Virus entry into host cell</keyword>
<dbReference type="GO" id="GO:0015074">
    <property type="term" value="P:DNA integration"/>
    <property type="evidence" value="ECO:0007669"/>
    <property type="project" value="UniProtKB-KW"/>
</dbReference>
<dbReference type="PANTHER" id="PTHR30629">
    <property type="entry name" value="PROPHAGE INTEGRASE"/>
    <property type="match status" value="1"/>
</dbReference>
<accession>E6PLH1</accession>
<evidence type="ECO:0000256" key="5">
    <source>
        <dbReference type="ARBA" id="ARBA00023195"/>
    </source>
</evidence>
<proteinExistence type="inferred from homology"/>
<dbReference type="PROSITE" id="PS51898">
    <property type="entry name" value="TYR_RECOMBINASE"/>
    <property type="match status" value="1"/>
</dbReference>
<keyword evidence="4" id="KW-0233">DNA recombination</keyword>